<accession>A0A2P4XYJ1</accession>
<gene>
    <name evidence="1" type="ORF">PHPALM_12923</name>
</gene>
<sequence length="109" mass="12545">MATTLTTLSARVTGFDYTTFHAYTTVVTLDGASWTLAIRYSKFLAFYDALRSADRSFKFDFPPKGGFFFTPKPEDRKVRLDAFLQAAVKFFLAKKQPERMAKVMREHLQ</sequence>
<dbReference type="EMBL" id="NCKW01006890">
    <property type="protein sequence ID" value="POM70611.1"/>
    <property type="molecule type" value="Genomic_DNA"/>
</dbReference>
<dbReference type="GO" id="GO:0035091">
    <property type="term" value="F:phosphatidylinositol binding"/>
    <property type="evidence" value="ECO:0007669"/>
    <property type="project" value="InterPro"/>
</dbReference>
<reference evidence="1 2" key="1">
    <citation type="journal article" date="2017" name="Genome Biol. Evol.">
        <title>Phytophthora megakarya and P. palmivora, closely related causal agents of cacao black pod rot, underwent increases in genome sizes and gene numbers by different mechanisms.</title>
        <authorList>
            <person name="Ali S.S."/>
            <person name="Shao J."/>
            <person name="Lary D.J."/>
            <person name="Kronmiller B."/>
            <person name="Shen D."/>
            <person name="Strem M.D."/>
            <person name="Amoako-Attah I."/>
            <person name="Akrofi A.Y."/>
            <person name="Begoude B.A."/>
            <person name="Ten Hoopen G.M."/>
            <person name="Coulibaly K."/>
            <person name="Kebe B.I."/>
            <person name="Melnick R.L."/>
            <person name="Guiltinan M.J."/>
            <person name="Tyler B.M."/>
            <person name="Meinhardt L.W."/>
            <person name="Bailey B.A."/>
        </authorList>
    </citation>
    <scope>NUCLEOTIDE SEQUENCE [LARGE SCALE GENOMIC DNA]</scope>
    <source>
        <strain evidence="2">sbr112.9</strain>
    </source>
</reference>
<dbReference type="OrthoDB" id="168219at2759"/>
<dbReference type="AlphaFoldDB" id="A0A2P4XYJ1"/>
<dbReference type="InterPro" id="IPR036871">
    <property type="entry name" value="PX_dom_sf"/>
</dbReference>
<dbReference type="Proteomes" id="UP000237271">
    <property type="component" value="Unassembled WGS sequence"/>
</dbReference>
<evidence type="ECO:0000313" key="1">
    <source>
        <dbReference type="EMBL" id="POM70611.1"/>
    </source>
</evidence>
<dbReference type="Gene3D" id="3.30.1520.10">
    <property type="entry name" value="Phox-like domain"/>
    <property type="match status" value="1"/>
</dbReference>
<comment type="caution">
    <text evidence="1">The sequence shown here is derived from an EMBL/GenBank/DDBJ whole genome shotgun (WGS) entry which is preliminary data.</text>
</comment>
<name>A0A2P4XYJ1_9STRA</name>
<keyword evidence="2" id="KW-1185">Reference proteome</keyword>
<proteinExistence type="predicted"/>
<evidence type="ECO:0000313" key="2">
    <source>
        <dbReference type="Proteomes" id="UP000237271"/>
    </source>
</evidence>
<organism evidence="1 2">
    <name type="scientific">Phytophthora palmivora</name>
    <dbReference type="NCBI Taxonomy" id="4796"/>
    <lineage>
        <taxon>Eukaryota</taxon>
        <taxon>Sar</taxon>
        <taxon>Stramenopiles</taxon>
        <taxon>Oomycota</taxon>
        <taxon>Peronosporomycetes</taxon>
        <taxon>Peronosporales</taxon>
        <taxon>Peronosporaceae</taxon>
        <taxon>Phytophthora</taxon>
    </lineage>
</organism>
<evidence type="ECO:0008006" key="3">
    <source>
        <dbReference type="Google" id="ProtNLM"/>
    </source>
</evidence>
<feature type="non-terminal residue" evidence="1">
    <location>
        <position position="109"/>
    </location>
</feature>
<dbReference type="SUPFAM" id="SSF64268">
    <property type="entry name" value="PX domain"/>
    <property type="match status" value="1"/>
</dbReference>
<protein>
    <recommendedName>
        <fullName evidence="3">PX domain-containing protein</fullName>
    </recommendedName>
</protein>